<dbReference type="GO" id="GO:0120159">
    <property type="term" value="F:rRNA pseudouridine synthase activity"/>
    <property type="evidence" value="ECO:0007669"/>
    <property type="project" value="UniProtKB-ARBA"/>
</dbReference>
<comment type="caution">
    <text evidence="5">The sequence shown here is derived from an EMBL/GenBank/DDBJ whole genome shotgun (WGS) entry which is preliminary data.</text>
</comment>
<dbReference type="AlphaFoldDB" id="A0A2H0RIF4"/>
<dbReference type="InterPro" id="IPR018496">
    <property type="entry name" value="PsdUridine_synth_RsuA/RluB_CS"/>
</dbReference>
<dbReference type="Gene3D" id="3.30.70.580">
    <property type="entry name" value="Pseudouridine synthase I, catalytic domain, N-terminal subdomain"/>
    <property type="match status" value="1"/>
</dbReference>
<feature type="domain" description="RNA-binding S4" evidence="4">
    <location>
        <begin position="9"/>
        <end position="65"/>
    </location>
</feature>
<dbReference type="InterPro" id="IPR020103">
    <property type="entry name" value="PsdUridine_synth_cat_dom_sf"/>
</dbReference>
<proteinExistence type="inferred from homology"/>
<dbReference type="PANTHER" id="PTHR47683">
    <property type="entry name" value="PSEUDOURIDINE SYNTHASE FAMILY PROTEIN-RELATED"/>
    <property type="match status" value="1"/>
</dbReference>
<dbReference type="InterPro" id="IPR006145">
    <property type="entry name" value="PsdUridine_synth_RsuA/RluA"/>
</dbReference>
<evidence type="ECO:0000313" key="5">
    <source>
        <dbReference type="EMBL" id="PIR46341.1"/>
    </source>
</evidence>
<protein>
    <submittedName>
        <fullName evidence="5">23S rRNA pseudouridine synthase F</fullName>
    </submittedName>
</protein>
<evidence type="ECO:0000256" key="3">
    <source>
        <dbReference type="PROSITE-ProRule" id="PRU00182"/>
    </source>
</evidence>
<dbReference type="GO" id="GO:0003723">
    <property type="term" value="F:RNA binding"/>
    <property type="evidence" value="ECO:0007669"/>
    <property type="project" value="UniProtKB-KW"/>
</dbReference>
<keyword evidence="3" id="KW-0694">RNA-binding</keyword>
<name>A0A2H0RIF4_9BACT</name>
<organism evidence="5 6">
    <name type="scientific">Candidatus Vogelbacteria bacterium CG10_big_fil_rev_8_21_14_0_10_49_38</name>
    <dbReference type="NCBI Taxonomy" id="1975043"/>
    <lineage>
        <taxon>Bacteria</taxon>
        <taxon>Candidatus Vogeliibacteriota</taxon>
    </lineage>
</organism>
<dbReference type="GO" id="GO:0000455">
    <property type="term" value="P:enzyme-directed rRNA pseudouridine synthesis"/>
    <property type="evidence" value="ECO:0007669"/>
    <property type="project" value="UniProtKB-ARBA"/>
</dbReference>
<gene>
    <name evidence="5" type="ORF">COV08_00190</name>
</gene>
<evidence type="ECO:0000259" key="4">
    <source>
        <dbReference type="SMART" id="SM00363"/>
    </source>
</evidence>
<evidence type="ECO:0000256" key="2">
    <source>
        <dbReference type="ARBA" id="ARBA00023235"/>
    </source>
</evidence>
<dbReference type="Pfam" id="PF01479">
    <property type="entry name" value="S4"/>
    <property type="match status" value="1"/>
</dbReference>
<dbReference type="InterPro" id="IPR020094">
    <property type="entry name" value="TruA/RsuA/RluB/E/F_N"/>
</dbReference>
<dbReference type="SUPFAM" id="SSF55120">
    <property type="entry name" value="Pseudouridine synthase"/>
    <property type="match status" value="1"/>
</dbReference>
<dbReference type="SMART" id="SM00363">
    <property type="entry name" value="S4"/>
    <property type="match status" value="1"/>
</dbReference>
<sequence>MAEKIVLPMRINRYLELSGVATRRGADDLIKKRLVTVNGQPAVLGYLVKAGDKVEVLAGAAALAPAPVYLAYHKPRGIATEAIVKLQKFDKDLFPLGRLDKESEGLIILTNDGRITNRLLNPKFNHEKEYEVETREKVAPMVKKILVGGVVSLGEKLSAKTVEIIDSRRLRLVLTSGRKHQIRRMLDGARLTVASLRRVRMMNVSLGRLRPGQSRALVGQELKDFLAMLY</sequence>
<keyword evidence="2" id="KW-0413">Isomerase</keyword>
<accession>A0A2H0RIF4</accession>
<evidence type="ECO:0000313" key="6">
    <source>
        <dbReference type="Proteomes" id="UP000230431"/>
    </source>
</evidence>
<dbReference type="InterPro" id="IPR042092">
    <property type="entry name" value="PsdUridine_s_RsuA/RluB/E/F_cat"/>
</dbReference>
<dbReference type="InterPro" id="IPR050343">
    <property type="entry name" value="RsuA_PseudoU_synthase"/>
</dbReference>
<dbReference type="Gene3D" id="3.10.290.10">
    <property type="entry name" value="RNA-binding S4 domain"/>
    <property type="match status" value="1"/>
</dbReference>
<dbReference type="EMBL" id="PCYK01000003">
    <property type="protein sequence ID" value="PIR46341.1"/>
    <property type="molecule type" value="Genomic_DNA"/>
</dbReference>
<dbReference type="CDD" id="cd00165">
    <property type="entry name" value="S4"/>
    <property type="match status" value="1"/>
</dbReference>
<dbReference type="InterPro" id="IPR002942">
    <property type="entry name" value="S4_RNA-bd"/>
</dbReference>
<dbReference type="Pfam" id="PF00849">
    <property type="entry name" value="PseudoU_synth_2"/>
    <property type="match status" value="1"/>
</dbReference>
<evidence type="ECO:0000256" key="1">
    <source>
        <dbReference type="ARBA" id="ARBA00008348"/>
    </source>
</evidence>
<dbReference type="SUPFAM" id="SSF55174">
    <property type="entry name" value="Alpha-L RNA-binding motif"/>
    <property type="match status" value="1"/>
</dbReference>
<dbReference type="Proteomes" id="UP000230431">
    <property type="component" value="Unassembled WGS sequence"/>
</dbReference>
<reference evidence="5 6" key="1">
    <citation type="submission" date="2017-09" db="EMBL/GenBank/DDBJ databases">
        <title>Depth-based differentiation of microbial function through sediment-hosted aquifers and enrichment of novel symbionts in the deep terrestrial subsurface.</title>
        <authorList>
            <person name="Probst A.J."/>
            <person name="Ladd B."/>
            <person name="Jarett J.K."/>
            <person name="Geller-Mcgrath D.E."/>
            <person name="Sieber C.M."/>
            <person name="Emerson J.B."/>
            <person name="Anantharaman K."/>
            <person name="Thomas B.C."/>
            <person name="Malmstrom R."/>
            <person name="Stieglmeier M."/>
            <person name="Klingl A."/>
            <person name="Woyke T."/>
            <person name="Ryan C.M."/>
            <person name="Banfield J.F."/>
        </authorList>
    </citation>
    <scope>NUCLEOTIDE SEQUENCE [LARGE SCALE GENOMIC DNA]</scope>
    <source>
        <strain evidence="5">CG10_big_fil_rev_8_21_14_0_10_49_38</strain>
    </source>
</reference>
<dbReference type="PROSITE" id="PS01149">
    <property type="entry name" value="PSI_RSU"/>
    <property type="match status" value="1"/>
</dbReference>
<dbReference type="PANTHER" id="PTHR47683:SF2">
    <property type="entry name" value="RNA-BINDING S4 DOMAIN-CONTAINING PROTEIN"/>
    <property type="match status" value="1"/>
</dbReference>
<dbReference type="PROSITE" id="PS50889">
    <property type="entry name" value="S4"/>
    <property type="match status" value="1"/>
</dbReference>
<dbReference type="Gene3D" id="3.30.70.1560">
    <property type="entry name" value="Alpha-L RNA-binding motif"/>
    <property type="match status" value="1"/>
</dbReference>
<dbReference type="InterPro" id="IPR036986">
    <property type="entry name" value="S4_RNA-bd_sf"/>
</dbReference>
<comment type="similarity">
    <text evidence="1">Belongs to the pseudouridine synthase RsuA family.</text>
</comment>